<protein>
    <submittedName>
        <fullName evidence="1">Uncharacterized protein</fullName>
    </submittedName>
</protein>
<reference evidence="1" key="1">
    <citation type="submission" date="2018-02" db="EMBL/GenBank/DDBJ databases">
        <title>Rhizophora mucronata_Transcriptome.</title>
        <authorList>
            <person name="Meera S.P."/>
            <person name="Sreeshan A."/>
            <person name="Augustine A."/>
        </authorList>
    </citation>
    <scope>NUCLEOTIDE SEQUENCE</scope>
    <source>
        <tissue evidence="1">Leaf</tissue>
    </source>
</reference>
<organism evidence="1">
    <name type="scientific">Rhizophora mucronata</name>
    <name type="common">Asiatic mangrove</name>
    <dbReference type="NCBI Taxonomy" id="61149"/>
    <lineage>
        <taxon>Eukaryota</taxon>
        <taxon>Viridiplantae</taxon>
        <taxon>Streptophyta</taxon>
        <taxon>Embryophyta</taxon>
        <taxon>Tracheophyta</taxon>
        <taxon>Spermatophyta</taxon>
        <taxon>Magnoliopsida</taxon>
        <taxon>eudicotyledons</taxon>
        <taxon>Gunneridae</taxon>
        <taxon>Pentapetalae</taxon>
        <taxon>rosids</taxon>
        <taxon>fabids</taxon>
        <taxon>Malpighiales</taxon>
        <taxon>Rhizophoraceae</taxon>
        <taxon>Rhizophora</taxon>
    </lineage>
</organism>
<dbReference type="AlphaFoldDB" id="A0A2P2IY71"/>
<dbReference type="EMBL" id="GGEC01005669">
    <property type="protein sequence ID" value="MBW86152.1"/>
    <property type="molecule type" value="Transcribed_RNA"/>
</dbReference>
<accession>A0A2P2IY71</accession>
<proteinExistence type="predicted"/>
<sequence>MDKKSTKIIKKFHPQSVY</sequence>
<name>A0A2P2IY71_RHIMU</name>
<evidence type="ECO:0000313" key="1">
    <source>
        <dbReference type="EMBL" id="MBW86152.1"/>
    </source>
</evidence>